<dbReference type="InterPro" id="IPR000340">
    <property type="entry name" value="Dual-sp_phosphatase_cat-dom"/>
</dbReference>
<dbReference type="InterPro" id="IPR029021">
    <property type="entry name" value="Prot-tyrosine_phosphatase-like"/>
</dbReference>
<dbReference type="GO" id="GO:0003723">
    <property type="term" value="F:RNA binding"/>
    <property type="evidence" value="ECO:0007669"/>
    <property type="project" value="UniProtKB-KW"/>
</dbReference>
<keyword evidence="6" id="KW-0539">Nucleus</keyword>
<dbReference type="PANTHER" id="PTHR10367">
    <property type="entry name" value="MRNA-CAPPING ENZYME"/>
    <property type="match status" value="1"/>
</dbReference>
<comment type="similarity">
    <text evidence="2">Belongs to the protein-tyrosine phosphatase family. Non-receptor class dual specificity subfamily.</text>
</comment>
<evidence type="ECO:0000256" key="11">
    <source>
        <dbReference type="ARBA" id="ARBA00080235"/>
    </source>
</evidence>
<feature type="compositionally biased region" description="Basic and acidic residues" evidence="12">
    <location>
        <begin position="379"/>
        <end position="391"/>
    </location>
</feature>
<name>A0AAQ5XHX3_AMPOC</name>
<dbReference type="Ensembl" id="ENSAOCT00000035107.1">
    <property type="protein sequence ID" value="ENSAOCP00000051400.1"/>
    <property type="gene ID" value="ENSAOCG00000012893.2"/>
</dbReference>
<feature type="domain" description="Tyrosine specific protein phosphatases" evidence="13">
    <location>
        <begin position="105"/>
        <end position="174"/>
    </location>
</feature>
<dbReference type="GO" id="GO:0005634">
    <property type="term" value="C:nucleus"/>
    <property type="evidence" value="ECO:0007669"/>
    <property type="project" value="UniProtKB-SubCell"/>
</dbReference>
<feature type="compositionally biased region" description="Low complexity" evidence="12">
    <location>
        <begin position="323"/>
        <end position="378"/>
    </location>
</feature>
<dbReference type="InterPro" id="IPR016130">
    <property type="entry name" value="Tyr_Pase_AS"/>
</dbReference>
<dbReference type="GO" id="GO:0004651">
    <property type="term" value="F:polynucleotide 5'-phosphatase activity"/>
    <property type="evidence" value="ECO:0007669"/>
    <property type="project" value="TreeGrafter"/>
</dbReference>
<evidence type="ECO:0000313" key="15">
    <source>
        <dbReference type="Proteomes" id="UP001501940"/>
    </source>
</evidence>
<feature type="compositionally biased region" description="Polar residues" evidence="12">
    <location>
        <begin position="444"/>
        <end position="454"/>
    </location>
</feature>
<evidence type="ECO:0000256" key="8">
    <source>
        <dbReference type="ARBA" id="ARBA00065987"/>
    </source>
</evidence>
<accession>A0AAQ5XHX3</accession>
<feature type="compositionally biased region" description="Basic residues" evidence="12">
    <location>
        <begin position="432"/>
        <end position="443"/>
    </location>
</feature>
<evidence type="ECO:0000256" key="2">
    <source>
        <dbReference type="ARBA" id="ARBA00008601"/>
    </source>
</evidence>
<evidence type="ECO:0000256" key="1">
    <source>
        <dbReference type="ARBA" id="ARBA00004123"/>
    </source>
</evidence>
<dbReference type="GO" id="GO:0004721">
    <property type="term" value="F:phosphoprotein phosphatase activity"/>
    <property type="evidence" value="ECO:0007669"/>
    <property type="project" value="UniProtKB-KW"/>
</dbReference>
<sequence length="474" mass="55138">MPSQKRRIPDRWLNYCPVGRRIPGTRFIAFKVPFKESLNCQLPKSDSFSLWDLLDSVESQNQELGLIIDLTFTTKYYELTDVPQSCFYTKILTQGHRVPSNATILSFKQAVRRFLKENQDNDKLIGVHCTHGLNRTGYLVCRYLIDVDGFDPLTALELFNSCRGHCIERKNYLRDLQSAAKRSNDAIDHPQQAAARGLAVERPPQTTRQDQRPPQTTRQDQRPPQATRPDQRPPQTTRPDQRPPQTTRQDQRPPQTTRQDQRPPQTTRQDQRPPQATRPDQRPPQTTRQDQRPPQATRQDQRLPQTTRPDQRPPQTTRHDQRPPQTTRQNQRLQQTTRQDQRPPQTTRQDQRLQQTTRQDQRPPQTTRQDQRLQQTTRQDQRLHQTTREEGQLFQNITTAAAEQDGHGSVSDHQEAAPSFSDDPAQSERPAGNRRRRRARRHTSQVLCNTSSPHHLTPKPRLQVTETAALIIDR</sequence>
<evidence type="ECO:0000256" key="4">
    <source>
        <dbReference type="ARBA" id="ARBA00022884"/>
    </source>
</evidence>
<evidence type="ECO:0000256" key="7">
    <source>
        <dbReference type="ARBA" id="ARBA00054725"/>
    </source>
</evidence>
<reference evidence="14" key="2">
    <citation type="submission" date="2025-05" db="UniProtKB">
        <authorList>
            <consortium name="Ensembl"/>
        </authorList>
    </citation>
    <scope>IDENTIFICATION</scope>
</reference>
<evidence type="ECO:0000256" key="10">
    <source>
        <dbReference type="ARBA" id="ARBA00076572"/>
    </source>
</evidence>
<keyword evidence="15" id="KW-1185">Reference proteome</keyword>
<evidence type="ECO:0000256" key="6">
    <source>
        <dbReference type="ARBA" id="ARBA00023242"/>
    </source>
</evidence>
<dbReference type="InterPro" id="IPR000387">
    <property type="entry name" value="Tyr_Pase_dom"/>
</dbReference>
<evidence type="ECO:0000256" key="3">
    <source>
        <dbReference type="ARBA" id="ARBA00022801"/>
    </source>
</evidence>
<comment type="function">
    <text evidence="7">Possesses RNA 5'-triphosphatase and diphosphatase activities, but displays a poor protein-tyrosine phosphatase activity. In addition, has phosphatase activity with ATP, ADP and O-methylfluorescein phosphate (in vitro). Binds to RNA. May participate in nuclear mRNA metabolism.</text>
</comment>
<feature type="compositionally biased region" description="Basic and acidic residues" evidence="12">
    <location>
        <begin position="404"/>
        <end position="415"/>
    </location>
</feature>
<keyword evidence="3" id="KW-0378">Hydrolase</keyword>
<dbReference type="PROSITE" id="PS50056">
    <property type="entry name" value="TYR_PHOSPHATASE_2"/>
    <property type="match status" value="1"/>
</dbReference>
<evidence type="ECO:0000313" key="14">
    <source>
        <dbReference type="Ensembl" id="ENSAOCP00000040437.1"/>
    </source>
</evidence>
<evidence type="ECO:0000256" key="5">
    <source>
        <dbReference type="ARBA" id="ARBA00022912"/>
    </source>
</evidence>
<dbReference type="SUPFAM" id="SSF52799">
    <property type="entry name" value="(Phosphotyrosine protein) phosphatases II"/>
    <property type="match status" value="1"/>
</dbReference>
<reference evidence="14 15" key="1">
    <citation type="submission" date="2022-01" db="EMBL/GenBank/DDBJ databases">
        <title>A chromosome-scale genome assembly of the false clownfish, Amphiprion ocellaris.</title>
        <authorList>
            <person name="Ryu T."/>
        </authorList>
    </citation>
    <scope>NUCLEOTIDE SEQUENCE [LARGE SCALE GENOMIC DNA]</scope>
</reference>
<protein>
    <recommendedName>
        <fullName evidence="9">RNA/RNP complex-1-interacting phosphatase</fullName>
    </recommendedName>
    <alternativeName>
        <fullName evidence="10">Dual specificity protein phosphatase 11</fullName>
    </alternativeName>
    <alternativeName>
        <fullName evidence="11">Phosphatase that interacts with RNA/RNP complex 1</fullName>
    </alternativeName>
</protein>
<dbReference type="Gene3D" id="3.90.190.10">
    <property type="entry name" value="Protein tyrosine phosphatase superfamily"/>
    <property type="match status" value="1"/>
</dbReference>
<evidence type="ECO:0000259" key="13">
    <source>
        <dbReference type="PROSITE" id="PS50056"/>
    </source>
</evidence>
<dbReference type="Ensembl" id="ENSAOCT00000056888.1">
    <property type="protein sequence ID" value="ENSAOCP00000040437.1"/>
    <property type="gene ID" value="ENSAOCG00000012893.2"/>
</dbReference>
<dbReference type="PROSITE" id="PS00383">
    <property type="entry name" value="TYR_PHOSPHATASE_1"/>
    <property type="match status" value="1"/>
</dbReference>
<evidence type="ECO:0000256" key="12">
    <source>
        <dbReference type="SAM" id="MobiDB-lite"/>
    </source>
</evidence>
<dbReference type="Proteomes" id="UP001501940">
    <property type="component" value="Chromosome 15"/>
</dbReference>
<gene>
    <name evidence="14" type="primary">SMARCD1</name>
</gene>
<comment type="subcellular location">
    <subcellularLocation>
        <location evidence="1">Nucleus</location>
    </subcellularLocation>
</comment>
<dbReference type="CDD" id="cd17665">
    <property type="entry name" value="DSP_DUSP11"/>
    <property type="match status" value="1"/>
</dbReference>
<organism evidence="14 15">
    <name type="scientific">Amphiprion ocellaris</name>
    <name type="common">Clown anemonefish</name>
    <dbReference type="NCBI Taxonomy" id="80972"/>
    <lineage>
        <taxon>Eukaryota</taxon>
        <taxon>Metazoa</taxon>
        <taxon>Chordata</taxon>
        <taxon>Craniata</taxon>
        <taxon>Vertebrata</taxon>
        <taxon>Euteleostomi</taxon>
        <taxon>Actinopterygii</taxon>
        <taxon>Neopterygii</taxon>
        <taxon>Teleostei</taxon>
        <taxon>Neoteleostei</taxon>
        <taxon>Acanthomorphata</taxon>
        <taxon>Ovalentaria</taxon>
        <taxon>Pomacentridae</taxon>
        <taxon>Amphiprion</taxon>
    </lineage>
</organism>
<feature type="region of interest" description="Disordered" evidence="12">
    <location>
        <begin position="183"/>
        <end position="458"/>
    </location>
</feature>
<feature type="compositionally biased region" description="Low complexity" evidence="12">
    <location>
        <begin position="202"/>
        <end position="316"/>
    </location>
</feature>
<comment type="subunit">
    <text evidence="8">Monomer. May interact with SFRS7 and SFRS9/SRP30C.</text>
</comment>
<keyword evidence="4" id="KW-0694">RNA-binding</keyword>
<dbReference type="AlphaFoldDB" id="A0AAQ5XHX3"/>
<proteinExistence type="inferred from homology"/>
<dbReference type="GeneTree" id="ENSGT00940000155847"/>
<dbReference type="Pfam" id="PF00782">
    <property type="entry name" value="DSPc"/>
    <property type="match status" value="1"/>
</dbReference>
<evidence type="ECO:0000256" key="9">
    <source>
        <dbReference type="ARBA" id="ARBA00068666"/>
    </source>
</evidence>
<dbReference type="PANTHER" id="PTHR10367:SF9">
    <property type="entry name" value="DUAL-SPECIFICITY PHOSPHATASE 11 (RNA_RNP COMPLEX 1-INTERACTING)"/>
    <property type="match status" value="1"/>
</dbReference>
<keyword evidence="5" id="KW-0904">Protein phosphatase</keyword>
<dbReference type="InterPro" id="IPR051029">
    <property type="entry name" value="mRNA_Capping_Enz/RNA_Phosphat"/>
</dbReference>
<dbReference type="FunFam" id="3.90.190.10:FF:000064">
    <property type="entry name" value="RNA/RNP complex-1-interacting phosphatase homolog"/>
    <property type="match status" value="1"/>
</dbReference>